<name>A0A6S6LYU3_9BACT</name>
<protein>
    <recommendedName>
        <fullName evidence="3">Preprotein translocase subunit SecB</fullName>
    </recommendedName>
</protein>
<dbReference type="EMBL" id="AP023213">
    <property type="protein sequence ID" value="BCG46468.1"/>
    <property type="molecule type" value="Genomic_DNA"/>
</dbReference>
<evidence type="ECO:0008006" key="3">
    <source>
        <dbReference type="Google" id="ProtNLM"/>
    </source>
</evidence>
<dbReference type="RefSeq" id="WP_185244669.1">
    <property type="nucleotide sequence ID" value="NZ_AP023213.1"/>
</dbReference>
<keyword evidence="2" id="KW-1185">Reference proteome</keyword>
<reference evidence="1 2" key="1">
    <citation type="submission" date="2020-06" db="EMBL/GenBank/DDBJ databases">
        <title>Interaction of electrochemicaly active bacteria, Geobacter bremensis R4 on different carbon anode.</title>
        <authorList>
            <person name="Meng L."/>
            <person name="Yoshida N."/>
        </authorList>
    </citation>
    <scope>NUCLEOTIDE SEQUENCE [LARGE SCALE GENOMIC DNA]</scope>
    <source>
        <strain evidence="1 2">R4</strain>
    </source>
</reference>
<accession>A0A6S6LYU3</accession>
<dbReference type="AlphaFoldDB" id="A0A6S6LYU3"/>
<gene>
    <name evidence="1" type="ORF">GEOBRER4_12180</name>
</gene>
<dbReference type="KEGG" id="gbn:GEOBRER4_12180"/>
<dbReference type="InterPro" id="IPR035958">
    <property type="entry name" value="SecB-like_sf"/>
</dbReference>
<organism evidence="1 2">
    <name type="scientific">Citrifermentans bremense</name>
    <dbReference type="NCBI Taxonomy" id="60035"/>
    <lineage>
        <taxon>Bacteria</taxon>
        <taxon>Pseudomonadati</taxon>
        <taxon>Thermodesulfobacteriota</taxon>
        <taxon>Desulfuromonadia</taxon>
        <taxon>Geobacterales</taxon>
        <taxon>Geobacteraceae</taxon>
        <taxon>Citrifermentans</taxon>
    </lineage>
</organism>
<evidence type="ECO:0000313" key="1">
    <source>
        <dbReference type="EMBL" id="BCG46468.1"/>
    </source>
</evidence>
<dbReference type="SUPFAM" id="SSF54611">
    <property type="entry name" value="SecB-like"/>
    <property type="match status" value="1"/>
</dbReference>
<dbReference type="Gene3D" id="3.10.420.10">
    <property type="entry name" value="SecB-like"/>
    <property type="match status" value="1"/>
</dbReference>
<proteinExistence type="predicted"/>
<evidence type="ECO:0000313" key="2">
    <source>
        <dbReference type="Proteomes" id="UP000515472"/>
    </source>
</evidence>
<dbReference type="Proteomes" id="UP000515472">
    <property type="component" value="Chromosome"/>
</dbReference>
<sequence length="162" mass="17970">MDGKKHLGPDVSLVSYTLRSCNAERVLELEPDSGGDLQITNELHAPSDIKTLKPGDKYTLRLGMKVVGKLKDTEEVAFFCECMFEGLFSVTPSNDTEVAVVEDIRFWALPFSQISPIVSQYITDTLAKMGLRDIVVPPAEIARFVEVEDPPKKKRARGKAKS</sequence>